<dbReference type="InterPro" id="IPR000315">
    <property type="entry name" value="Znf_B-box"/>
</dbReference>
<dbReference type="InterPro" id="IPR047153">
    <property type="entry name" value="TRIM45/56/19-like"/>
</dbReference>
<feature type="domain" description="B box-type" evidence="9">
    <location>
        <begin position="209"/>
        <end position="250"/>
    </location>
</feature>
<dbReference type="InterPro" id="IPR001841">
    <property type="entry name" value="Znf_RING"/>
</dbReference>
<keyword evidence="3 5" id="KW-0863">Zinc-finger</keyword>
<dbReference type="InterPro" id="IPR027370">
    <property type="entry name" value="Znf-RING_euk"/>
</dbReference>
<gene>
    <name evidence="10" type="ORF">ACJMK2_027233</name>
</gene>
<keyword evidence="6" id="KW-0175">Coiled coil</keyword>
<evidence type="ECO:0000313" key="10">
    <source>
        <dbReference type="EMBL" id="KAL3887290.1"/>
    </source>
</evidence>
<feature type="compositionally biased region" description="Polar residues" evidence="7">
    <location>
        <begin position="495"/>
        <end position="504"/>
    </location>
</feature>
<reference evidence="10 11" key="1">
    <citation type="submission" date="2024-11" db="EMBL/GenBank/DDBJ databases">
        <title>Chromosome-level genome assembly of the freshwater bivalve Anodonta woodiana.</title>
        <authorList>
            <person name="Chen X."/>
        </authorList>
    </citation>
    <scope>NUCLEOTIDE SEQUENCE [LARGE SCALE GENOMIC DNA]</scope>
    <source>
        <strain evidence="10">MN2024</strain>
        <tissue evidence="10">Gills</tissue>
    </source>
</reference>
<dbReference type="Gene3D" id="2.40.10.500">
    <property type="match status" value="1"/>
</dbReference>
<evidence type="ECO:0000256" key="3">
    <source>
        <dbReference type="ARBA" id="ARBA00022771"/>
    </source>
</evidence>
<keyword evidence="4" id="KW-0862">Zinc</keyword>
<evidence type="ECO:0000259" key="8">
    <source>
        <dbReference type="PROSITE" id="PS50089"/>
    </source>
</evidence>
<accession>A0ABD3XQM2</accession>
<dbReference type="PANTHER" id="PTHR25462:SF296">
    <property type="entry name" value="MEIOTIC P26, ISOFORM F"/>
    <property type="match status" value="1"/>
</dbReference>
<dbReference type="AlphaFoldDB" id="A0ABD3XQM2"/>
<feature type="compositionally biased region" description="Low complexity" evidence="7">
    <location>
        <begin position="459"/>
        <end position="484"/>
    </location>
</feature>
<comment type="caution">
    <text evidence="10">The sequence shown here is derived from an EMBL/GenBank/DDBJ whole genome shotgun (WGS) entry which is preliminary data.</text>
</comment>
<dbReference type="EMBL" id="JBJQND010000002">
    <property type="protein sequence ID" value="KAL3887290.1"/>
    <property type="molecule type" value="Genomic_DNA"/>
</dbReference>
<name>A0ABD3XQM2_SINWO</name>
<dbReference type="Gene3D" id="3.30.40.10">
    <property type="entry name" value="Zinc/RING finger domain, C3HC4 (zinc finger)"/>
    <property type="match status" value="1"/>
</dbReference>
<feature type="coiled-coil region" evidence="6">
    <location>
        <begin position="266"/>
        <end position="300"/>
    </location>
</feature>
<sequence length="934" mass="104467">MEETVKMEEFKRIDQEFLLCPLCRNKYRNPKLLSCLHTLCSDCLFDHIQRCTDLIKEIKENKEQENGTKGTESPEISGEIIKPSENGFLNAESNDVLKFQFKCPLCHAETPVIKSANQDLKDVLASFTNNYLISGMIEGIDINGVEHCESCCSDGQQRAKAEMWCHSCKVAFCDSCIKAHNVIQACREHPVFSLRDMRLNPLQFIQTTKKEIPCSQHGDKILEFYCLDCKSLNCSSCVAIHHRRCEMIETCADTVNKLKPDMERFIKDLELQGESIRELNEDHINEVQELEQNKLELVGEISMIKKMVHDVLIKLEKKICRELDEKHKHTLQEAKERHGEVDAIKMNLENTSIFVKNLLHYGSDSEILSVLDKVNSQVEEIKETIRKRKIQKLSTRHKFALDHGIARIMELQSMGKILDVVDMNKDGFSQMNGNDMVLEPMRRNSIKRTGTFRVDRTDTPSTPTSSRSSLSTPSPSTSSESMSSQEVLKPIANIRTRTASLNRRNANKIPSHGSLRASRHIDSTLDIKKSGTLDRRSTPTHKSENVGEPKKTPAAQRSVILSADITRKQESVNENKKPPTPFRSTSRPSLADRPLSSPFPRTFPTPPSRVRASLVHTNNKPQNDNSTSPPTEELPNSPSESLSSPLLLHPPSGAKLLISFNGKIEGDKKKCWPLDVAVLDDGTPVITDFHNKKVKAFDVTGNCVAHITLPSWPHGIADVGKSTFAVTLPEIFMVALIKMEGESMKLQKRIKIIKQYRGICCQISENPSDSKLIVSSCASNNQCVDVLNIEGEVLMSFREDTRFPGKQLFTWPYYVTTNLTGDIIVSDCETKTGLVYLAKSGQIKHDCLAIGIVIQDPRGICADVMGNVYLADKSAHVIHSLTAGGEYVKAVVTGRDGLVQPIAVSISPFGHLIVTQDNGDIKVFAIETDILQMV</sequence>
<organism evidence="10 11">
    <name type="scientific">Sinanodonta woodiana</name>
    <name type="common">Chinese pond mussel</name>
    <name type="synonym">Anodonta woodiana</name>
    <dbReference type="NCBI Taxonomy" id="1069815"/>
    <lineage>
        <taxon>Eukaryota</taxon>
        <taxon>Metazoa</taxon>
        <taxon>Spiralia</taxon>
        <taxon>Lophotrochozoa</taxon>
        <taxon>Mollusca</taxon>
        <taxon>Bivalvia</taxon>
        <taxon>Autobranchia</taxon>
        <taxon>Heteroconchia</taxon>
        <taxon>Palaeoheterodonta</taxon>
        <taxon>Unionida</taxon>
        <taxon>Unionoidea</taxon>
        <taxon>Unionidae</taxon>
        <taxon>Unioninae</taxon>
        <taxon>Sinanodonta</taxon>
    </lineage>
</organism>
<dbReference type="SMART" id="SM00336">
    <property type="entry name" value="BBOX"/>
    <property type="match status" value="2"/>
</dbReference>
<dbReference type="SMART" id="SM00184">
    <property type="entry name" value="RING"/>
    <property type="match status" value="1"/>
</dbReference>
<evidence type="ECO:0000256" key="4">
    <source>
        <dbReference type="ARBA" id="ARBA00022833"/>
    </source>
</evidence>
<dbReference type="CDD" id="cd19756">
    <property type="entry name" value="Bbox2"/>
    <property type="match status" value="1"/>
</dbReference>
<evidence type="ECO:0000256" key="2">
    <source>
        <dbReference type="ARBA" id="ARBA00022723"/>
    </source>
</evidence>
<dbReference type="InterPro" id="IPR011042">
    <property type="entry name" value="6-blade_b-propeller_TolB-like"/>
</dbReference>
<dbReference type="InterPro" id="IPR013083">
    <property type="entry name" value="Znf_RING/FYVE/PHD"/>
</dbReference>
<feature type="compositionally biased region" description="Polar residues" evidence="7">
    <location>
        <begin position="615"/>
        <end position="625"/>
    </location>
</feature>
<dbReference type="SUPFAM" id="SSF57850">
    <property type="entry name" value="RING/U-box"/>
    <property type="match status" value="1"/>
</dbReference>
<proteinExistence type="predicted"/>
<dbReference type="PANTHER" id="PTHR25462">
    <property type="entry name" value="BONUS, ISOFORM C-RELATED"/>
    <property type="match status" value="1"/>
</dbReference>
<protein>
    <submittedName>
        <fullName evidence="10">Uncharacterized protein</fullName>
    </submittedName>
</protein>
<feature type="compositionally biased region" description="Low complexity" evidence="7">
    <location>
        <begin position="582"/>
        <end position="600"/>
    </location>
</feature>
<feature type="compositionally biased region" description="Basic and acidic residues" evidence="7">
    <location>
        <begin position="519"/>
        <end position="551"/>
    </location>
</feature>
<feature type="compositionally biased region" description="Basic and acidic residues" evidence="7">
    <location>
        <begin position="565"/>
        <end position="577"/>
    </location>
</feature>
<dbReference type="InterPro" id="IPR017907">
    <property type="entry name" value="Znf_RING_CS"/>
</dbReference>
<feature type="domain" description="RING-type" evidence="8">
    <location>
        <begin position="20"/>
        <end position="51"/>
    </location>
</feature>
<dbReference type="Gene3D" id="2.120.10.30">
    <property type="entry name" value="TolB, C-terminal domain"/>
    <property type="match status" value="1"/>
</dbReference>
<evidence type="ECO:0000259" key="9">
    <source>
        <dbReference type="PROSITE" id="PS50119"/>
    </source>
</evidence>
<dbReference type="Pfam" id="PF00643">
    <property type="entry name" value="zf-B_box"/>
    <property type="match status" value="1"/>
</dbReference>
<dbReference type="Pfam" id="PF13445">
    <property type="entry name" value="zf-RING_UBOX"/>
    <property type="match status" value="1"/>
</dbReference>
<evidence type="ECO:0000313" key="11">
    <source>
        <dbReference type="Proteomes" id="UP001634394"/>
    </source>
</evidence>
<dbReference type="PROSITE" id="PS00518">
    <property type="entry name" value="ZF_RING_1"/>
    <property type="match status" value="1"/>
</dbReference>
<keyword evidence="1" id="KW-0597">Phosphoprotein</keyword>
<feature type="domain" description="B box-type" evidence="9">
    <location>
        <begin position="143"/>
        <end position="194"/>
    </location>
</feature>
<evidence type="ECO:0000256" key="5">
    <source>
        <dbReference type="PROSITE-ProRule" id="PRU00024"/>
    </source>
</evidence>
<keyword evidence="2" id="KW-0479">Metal-binding</keyword>
<dbReference type="PROSITE" id="PS50089">
    <property type="entry name" value="ZF_RING_2"/>
    <property type="match status" value="1"/>
</dbReference>
<feature type="region of interest" description="Disordered" evidence="7">
    <location>
        <begin position="430"/>
        <end position="646"/>
    </location>
</feature>
<evidence type="ECO:0000256" key="7">
    <source>
        <dbReference type="SAM" id="MobiDB-lite"/>
    </source>
</evidence>
<dbReference type="Proteomes" id="UP001634394">
    <property type="component" value="Unassembled WGS sequence"/>
</dbReference>
<dbReference type="SUPFAM" id="SSF101898">
    <property type="entry name" value="NHL repeat"/>
    <property type="match status" value="1"/>
</dbReference>
<evidence type="ECO:0000256" key="1">
    <source>
        <dbReference type="ARBA" id="ARBA00022553"/>
    </source>
</evidence>
<dbReference type="SUPFAM" id="SSF57845">
    <property type="entry name" value="B-box zinc-binding domain"/>
    <property type="match status" value="1"/>
</dbReference>
<dbReference type="PROSITE" id="PS50119">
    <property type="entry name" value="ZF_BBOX"/>
    <property type="match status" value="2"/>
</dbReference>
<feature type="compositionally biased region" description="Low complexity" evidence="7">
    <location>
        <begin position="626"/>
        <end position="646"/>
    </location>
</feature>
<dbReference type="Gene3D" id="3.30.160.60">
    <property type="entry name" value="Classic Zinc Finger"/>
    <property type="match status" value="1"/>
</dbReference>
<dbReference type="GO" id="GO:0008270">
    <property type="term" value="F:zinc ion binding"/>
    <property type="evidence" value="ECO:0007669"/>
    <property type="project" value="UniProtKB-KW"/>
</dbReference>
<keyword evidence="11" id="KW-1185">Reference proteome</keyword>
<evidence type="ECO:0000256" key="6">
    <source>
        <dbReference type="SAM" id="Coils"/>
    </source>
</evidence>